<accession>A0ABY9IYA9</accession>
<dbReference type="RefSeq" id="WP_306070107.1">
    <property type="nucleotide sequence ID" value="NZ_CP120988.1"/>
</dbReference>
<organism evidence="1 2">
    <name type="scientific">Streptomyces poriferorum</name>
    <dbReference type="NCBI Taxonomy" id="2798799"/>
    <lineage>
        <taxon>Bacteria</taxon>
        <taxon>Bacillati</taxon>
        <taxon>Actinomycetota</taxon>
        <taxon>Actinomycetes</taxon>
        <taxon>Kitasatosporales</taxon>
        <taxon>Streptomycetaceae</taxon>
        <taxon>Streptomyces</taxon>
    </lineage>
</organism>
<dbReference type="Proteomes" id="UP001235744">
    <property type="component" value="Chromosome"/>
</dbReference>
<gene>
    <name evidence="1" type="ORF">P8A19_27525</name>
</gene>
<name>A0ABY9IYA9_9ACTN</name>
<evidence type="ECO:0000313" key="1">
    <source>
        <dbReference type="EMBL" id="WLQ58948.1"/>
    </source>
</evidence>
<dbReference type="EMBL" id="CP120988">
    <property type="protein sequence ID" value="WLQ58948.1"/>
    <property type="molecule type" value="Genomic_DNA"/>
</dbReference>
<keyword evidence="2" id="KW-1185">Reference proteome</keyword>
<protein>
    <submittedName>
        <fullName evidence="1">Uncharacterized protein</fullName>
    </submittedName>
</protein>
<evidence type="ECO:0000313" key="2">
    <source>
        <dbReference type="Proteomes" id="UP001235744"/>
    </source>
</evidence>
<sequence length="159" mass="17996">MSRRKNTQQKKTVHILTAYSAEIEEHRRKLKKRGFALAAEHTPPIGQAADWYWEARLHVPRSARDVARQLARLAGEGCEVTIPDASLADAVMVRDKAGRHVAYMEGGVKILEKSGWITKTVVGQKRGAKTTYTLEVGNRSGWFYREEDELEEADQECTE</sequence>
<proteinExistence type="predicted"/>
<reference evidence="1 2" key="1">
    <citation type="submission" date="2023-03" db="EMBL/GenBank/DDBJ databases">
        <title>Isolation and description of six Streptomyces strains from soil environments, able to metabolize different microbial glucans.</title>
        <authorList>
            <person name="Widen T."/>
            <person name="Larsbrink J."/>
        </authorList>
    </citation>
    <scope>NUCLEOTIDE SEQUENCE [LARGE SCALE GENOMIC DNA]</scope>
    <source>
        <strain evidence="1 2">Alt2</strain>
    </source>
</reference>